<dbReference type="OrthoDB" id="377083at2759"/>
<organism evidence="12 13">
    <name type="scientific">Sporidiobolus salmonicolor</name>
    <name type="common">Yeast-like fungus</name>
    <name type="synonym">Sporobolomyces salmonicolor</name>
    <dbReference type="NCBI Taxonomy" id="5005"/>
    <lineage>
        <taxon>Eukaryota</taxon>
        <taxon>Fungi</taxon>
        <taxon>Dikarya</taxon>
        <taxon>Basidiomycota</taxon>
        <taxon>Pucciniomycotina</taxon>
        <taxon>Microbotryomycetes</taxon>
        <taxon>Sporidiobolales</taxon>
        <taxon>Sporidiobolaceae</taxon>
        <taxon>Sporobolomyces</taxon>
    </lineage>
</organism>
<keyword evidence="13" id="KW-1185">Reference proteome</keyword>
<feature type="compositionally biased region" description="Acidic residues" evidence="10">
    <location>
        <begin position="131"/>
        <end position="141"/>
    </location>
</feature>
<feature type="region of interest" description="Disordered" evidence="10">
    <location>
        <begin position="160"/>
        <end position="212"/>
    </location>
</feature>
<feature type="compositionally biased region" description="Low complexity" evidence="10">
    <location>
        <begin position="236"/>
        <end position="251"/>
    </location>
</feature>
<evidence type="ECO:0000256" key="2">
    <source>
        <dbReference type="ARBA" id="ARBA00010794"/>
    </source>
</evidence>
<keyword evidence="4" id="KW-0808">Transferase</keyword>
<dbReference type="GO" id="GO:0005789">
    <property type="term" value="C:endoplasmic reticulum membrane"/>
    <property type="evidence" value="ECO:0007669"/>
    <property type="project" value="UniProtKB-SubCell"/>
</dbReference>
<feature type="compositionally biased region" description="Pro residues" evidence="10">
    <location>
        <begin position="255"/>
        <end position="268"/>
    </location>
</feature>
<feature type="transmembrane region" description="Helical" evidence="11">
    <location>
        <begin position="290"/>
        <end position="309"/>
    </location>
</feature>
<evidence type="ECO:0000256" key="11">
    <source>
        <dbReference type="SAM" id="Phobius"/>
    </source>
</evidence>
<feature type="transmembrane region" description="Helical" evidence="11">
    <location>
        <begin position="481"/>
        <end position="500"/>
    </location>
</feature>
<proteinExistence type="inferred from homology"/>
<dbReference type="InterPro" id="IPR032974">
    <property type="entry name" value="Polypren_kinase"/>
</dbReference>
<protein>
    <recommendedName>
        <fullName evidence="3">dolichol kinase</fullName>
        <ecNumber evidence="3">2.7.1.108</ecNumber>
    </recommendedName>
</protein>
<evidence type="ECO:0000256" key="7">
    <source>
        <dbReference type="ARBA" id="ARBA00022824"/>
    </source>
</evidence>
<keyword evidence="8 11" id="KW-1133">Transmembrane helix</keyword>
<dbReference type="GO" id="GO:0004168">
    <property type="term" value="F:dolichol kinase activity"/>
    <property type="evidence" value="ECO:0007669"/>
    <property type="project" value="UniProtKB-EC"/>
</dbReference>
<evidence type="ECO:0000256" key="1">
    <source>
        <dbReference type="ARBA" id="ARBA00004477"/>
    </source>
</evidence>
<accession>A0A0D6EPJ0</accession>
<comment type="similarity">
    <text evidence="2">Belongs to the polyprenol kinase family.</text>
</comment>
<dbReference type="EMBL" id="CENE01000018">
    <property type="protein sequence ID" value="CEQ41854.1"/>
    <property type="molecule type" value="Genomic_DNA"/>
</dbReference>
<feature type="transmembrane region" description="Helical" evidence="11">
    <location>
        <begin position="321"/>
        <end position="341"/>
    </location>
</feature>
<dbReference type="PANTHER" id="PTHR13205:SF15">
    <property type="entry name" value="DOLICHOL KINASE"/>
    <property type="match status" value="1"/>
</dbReference>
<evidence type="ECO:0000256" key="5">
    <source>
        <dbReference type="ARBA" id="ARBA00022692"/>
    </source>
</evidence>
<evidence type="ECO:0000256" key="3">
    <source>
        <dbReference type="ARBA" id="ARBA00012132"/>
    </source>
</evidence>
<reference evidence="13" key="1">
    <citation type="submission" date="2015-02" db="EMBL/GenBank/DDBJ databases">
        <authorList>
            <person name="Gon?alves P."/>
        </authorList>
    </citation>
    <scope>NUCLEOTIDE SEQUENCE [LARGE SCALE GENOMIC DNA]</scope>
</reference>
<feature type="transmembrane region" description="Helical" evidence="11">
    <location>
        <begin position="447"/>
        <end position="469"/>
    </location>
</feature>
<keyword evidence="7" id="KW-0256">Endoplasmic reticulum</keyword>
<keyword evidence="6" id="KW-0418">Kinase</keyword>
<feature type="region of interest" description="Disordered" evidence="10">
    <location>
        <begin position="58"/>
        <end position="141"/>
    </location>
</feature>
<name>A0A0D6EPJ0_SPOSA</name>
<feature type="transmembrane region" description="Helical" evidence="11">
    <location>
        <begin position="965"/>
        <end position="985"/>
    </location>
</feature>
<dbReference type="EC" id="2.7.1.108" evidence="3"/>
<feature type="compositionally biased region" description="Low complexity" evidence="10">
    <location>
        <begin position="64"/>
        <end position="83"/>
    </location>
</feature>
<feature type="compositionally biased region" description="Polar residues" evidence="10">
    <location>
        <begin position="91"/>
        <end position="100"/>
    </location>
</feature>
<sequence length="1031" mass="112202">MTRPRERSAKGSARLTKRDNVFLPNFNGHPANLCSSPVGRGLPLRSHLPSPFILATSRPTVSRSPSITVTSPSASTSSIPASPTRHRPLRSPTSAHNNHASRPPPRGRGHGNGAESYYMASASGSQTEGVDGTDESSESELDEDVLRARIFGDGGFFAEGSLGTDGRRLSGSGWPVAGDTGRGGHVLVQKRSLSPAEWREKGHAAASQKERSWGSALLDTLEGNSHSYKERRRPVTSATSSFRPTRSSPRTRPTRPSPDPPPRPPSPPLTIDSIQSTYNPFHLFDIRTNLIFEVVILLIPLLFALFRLYNMTPTAVFPSVPALPFRSLLLFTLAVPFIALFRREGHYFKAPFTDERGYRDPRSADDGVAAALTLPMLLASAVFWDTYSNADGTGRGVGLEGIRPLVEVWEAHGVHALNPSHPLSVDPSILSSPLEAARALFQARYELVLLTALNAVCLLIHLAMARTVFRIERLPKSNTKRFFGFMGVAISVSFFIWAAFSAWNWWVPAATTYIQQSSFYTVSRFARRGFTLGELNTMTAAGNALCLEFWRLTRARVRHSSLLCNAVLVVPANRPTPTLQWQYKRGLPYIPLTFRSPTPVIAFQAVLIPGAFLSGFLLSPLLVISRHIASKPSHRLKWPTERERHRRLLALGVLIGLCTIVFLFLGAWAGWQLSSTHRLRRPWLWALQFVYYGSSDGVLLRDPSAGWARRWKRLLLCAYWGATIMSAVGGWQTHLVRARRIRMRNGLEVDRPTGGGKAKKDASGGNGPGGGPKKLLGMGMPMPMSLGGGTSGAAATTRTGDGGNGGSASPSASEQAPVMGRVGAESARQEKAVHASLNMRRKFFHALAVLMFIPGIAIDPAFTSLAFSVAFTLFTFAEYARYFALYPIGAPLHIFFSEFIDSKDSGPVILSHFYLLTGCAGGLWLEGTGINRFTGVLVLGIGDSLASIVGKLVGRVRWPGTSKTVEGTGAFVVSIVFCAWVLRVVGVVEHFSMARYVLAVTLSGLLEAASAQNDNLVIPIYAWSVVSLLDV</sequence>
<evidence type="ECO:0000313" key="12">
    <source>
        <dbReference type="EMBL" id="CEQ41854.1"/>
    </source>
</evidence>
<feature type="transmembrane region" description="Helical" evidence="11">
    <location>
        <begin position="879"/>
        <end position="896"/>
    </location>
</feature>
<dbReference type="PANTHER" id="PTHR13205">
    <property type="entry name" value="TRANSMEMBRANE PROTEIN 15-RELATED"/>
    <property type="match status" value="1"/>
</dbReference>
<feature type="transmembrane region" description="Helical" evidence="11">
    <location>
        <begin position="367"/>
        <end position="384"/>
    </location>
</feature>
<evidence type="ECO:0000256" key="8">
    <source>
        <dbReference type="ARBA" id="ARBA00022989"/>
    </source>
</evidence>
<comment type="subcellular location">
    <subcellularLocation>
        <location evidence="1">Endoplasmic reticulum membrane</location>
        <topology evidence="1">Multi-pass membrane protein</topology>
    </subcellularLocation>
</comment>
<gene>
    <name evidence="12" type="primary">SPOSA6832_03605</name>
</gene>
<dbReference type="GO" id="GO:0043048">
    <property type="term" value="P:dolichyl monophosphate biosynthetic process"/>
    <property type="evidence" value="ECO:0007669"/>
    <property type="project" value="TreeGrafter"/>
</dbReference>
<feature type="compositionally biased region" description="Low complexity" evidence="10">
    <location>
        <begin position="773"/>
        <end position="785"/>
    </location>
</feature>
<evidence type="ECO:0000256" key="10">
    <source>
        <dbReference type="SAM" id="MobiDB-lite"/>
    </source>
</evidence>
<evidence type="ECO:0000256" key="9">
    <source>
        <dbReference type="ARBA" id="ARBA00023136"/>
    </source>
</evidence>
<feature type="region of interest" description="Disordered" evidence="10">
    <location>
        <begin position="224"/>
        <end position="271"/>
    </location>
</feature>
<feature type="transmembrane region" description="Helical" evidence="11">
    <location>
        <begin position="718"/>
        <end position="736"/>
    </location>
</feature>
<keyword evidence="9 11" id="KW-0472">Membrane</keyword>
<dbReference type="Proteomes" id="UP000243876">
    <property type="component" value="Unassembled WGS sequence"/>
</dbReference>
<evidence type="ECO:0000256" key="4">
    <source>
        <dbReference type="ARBA" id="ARBA00022679"/>
    </source>
</evidence>
<feature type="region of interest" description="Disordered" evidence="10">
    <location>
        <begin position="747"/>
        <end position="824"/>
    </location>
</feature>
<feature type="transmembrane region" description="Helical" evidence="11">
    <location>
        <begin position="648"/>
        <end position="671"/>
    </location>
</feature>
<keyword evidence="5 11" id="KW-0812">Transmembrane</keyword>
<feature type="transmembrane region" description="Helical" evidence="11">
    <location>
        <begin position="908"/>
        <end position="927"/>
    </location>
</feature>
<evidence type="ECO:0000256" key="6">
    <source>
        <dbReference type="ARBA" id="ARBA00022777"/>
    </source>
</evidence>
<dbReference type="AlphaFoldDB" id="A0A0D6EPJ0"/>
<evidence type="ECO:0000313" key="13">
    <source>
        <dbReference type="Proteomes" id="UP000243876"/>
    </source>
</evidence>
<feature type="compositionally biased region" description="Basic and acidic residues" evidence="10">
    <location>
        <begin position="197"/>
        <end position="212"/>
    </location>
</feature>
<feature type="transmembrane region" description="Helical" evidence="11">
    <location>
        <begin position="846"/>
        <end position="873"/>
    </location>
</feature>
<feature type="transmembrane region" description="Helical" evidence="11">
    <location>
        <begin position="601"/>
        <end position="628"/>
    </location>
</feature>